<dbReference type="Proteomes" id="UP001243009">
    <property type="component" value="Unassembled WGS sequence"/>
</dbReference>
<dbReference type="GO" id="GO:0016757">
    <property type="term" value="F:glycosyltransferase activity"/>
    <property type="evidence" value="ECO:0007669"/>
    <property type="project" value="UniProtKB-KW"/>
</dbReference>
<feature type="domain" description="Glycosyl transferase family 1" evidence="1">
    <location>
        <begin position="204"/>
        <end position="369"/>
    </location>
</feature>
<protein>
    <submittedName>
        <fullName evidence="3">Glycosyltransferase</fullName>
        <ecNumber evidence="3">2.4.-.-</ecNumber>
    </submittedName>
</protein>
<dbReference type="CDD" id="cd03811">
    <property type="entry name" value="GT4_GT28_WabH-like"/>
    <property type="match status" value="1"/>
</dbReference>
<gene>
    <name evidence="3" type="ORF">Q7A36_33840</name>
</gene>
<sequence length="398" mass="43025">MEVRCAVDDKAGIAPRVLFVNHSSKLGGAELILLSILEEFDEASSVWLFEEGPLRTRLEQKAVRTVLATRRSGFSEVTRNGSLLRALPFAVDILKMAGDIGAYARSHEVIYANSQKAFVCGAAAATLARRPLIWHLHDIVTPAHYGKGQLRLQRALARLASRVIVPSKAAADAFSQLCGGKRKPIIVSNGVTLAPDEMAKASRDERRRHLGLPTGFVVGVFSRLSPWKAQHILLQALKDVSDANCIVVGEALFGETRYAESLRSLAQDLGVAERVHFLGFRSDVASLMRAVDVVVHPSVDPEPFGRTLVEAMLCRTPLIATDTGAAAEILADGRAGLLVAPRNPSALVSAINEIRANPAAASSRASFGEQRALALFTEEQMRNGILRVVRDVIPPYSC</sequence>
<dbReference type="RefSeq" id="WP_305108218.1">
    <property type="nucleotide sequence ID" value="NZ_JAUTWS010000084.1"/>
</dbReference>
<keyword evidence="4" id="KW-1185">Reference proteome</keyword>
<feature type="domain" description="Glycosyltransferase subfamily 4-like N-terminal" evidence="2">
    <location>
        <begin position="27"/>
        <end position="193"/>
    </location>
</feature>
<proteinExistence type="predicted"/>
<reference evidence="3 4" key="1">
    <citation type="submission" date="2023-08" db="EMBL/GenBank/DDBJ databases">
        <title>The draft genome sequence of Paracraurococcus sp. LOR1-02.</title>
        <authorList>
            <person name="Kingkaew E."/>
            <person name="Tanasupawat S."/>
        </authorList>
    </citation>
    <scope>NUCLEOTIDE SEQUENCE [LARGE SCALE GENOMIC DNA]</scope>
    <source>
        <strain evidence="3 4">LOR1-02</strain>
    </source>
</reference>
<evidence type="ECO:0000259" key="2">
    <source>
        <dbReference type="Pfam" id="PF13439"/>
    </source>
</evidence>
<dbReference type="EMBL" id="JAUTWS010000084">
    <property type="protein sequence ID" value="MDO9713360.1"/>
    <property type="molecule type" value="Genomic_DNA"/>
</dbReference>
<dbReference type="Pfam" id="PF13439">
    <property type="entry name" value="Glyco_transf_4"/>
    <property type="match status" value="1"/>
</dbReference>
<evidence type="ECO:0000313" key="3">
    <source>
        <dbReference type="EMBL" id="MDO9713360.1"/>
    </source>
</evidence>
<dbReference type="Gene3D" id="3.40.50.2000">
    <property type="entry name" value="Glycogen Phosphorylase B"/>
    <property type="match status" value="2"/>
</dbReference>
<dbReference type="InterPro" id="IPR028098">
    <property type="entry name" value="Glyco_trans_4-like_N"/>
</dbReference>
<evidence type="ECO:0000313" key="4">
    <source>
        <dbReference type="Proteomes" id="UP001243009"/>
    </source>
</evidence>
<evidence type="ECO:0000259" key="1">
    <source>
        <dbReference type="Pfam" id="PF00534"/>
    </source>
</evidence>
<accession>A0ABT9EBF0</accession>
<dbReference type="InterPro" id="IPR001296">
    <property type="entry name" value="Glyco_trans_1"/>
</dbReference>
<dbReference type="Pfam" id="PF00534">
    <property type="entry name" value="Glycos_transf_1"/>
    <property type="match status" value="1"/>
</dbReference>
<organism evidence="3 4">
    <name type="scientific">Paracraurococcus lichenis</name>
    <dbReference type="NCBI Taxonomy" id="3064888"/>
    <lineage>
        <taxon>Bacteria</taxon>
        <taxon>Pseudomonadati</taxon>
        <taxon>Pseudomonadota</taxon>
        <taxon>Alphaproteobacteria</taxon>
        <taxon>Acetobacterales</taxon>
        <taxon>Roseomonadaceae</taxon>
        <taxon>Paracraurococcus</taxon>
    </lineage>
</organism>
<keyword evidence="3" id="KW-0328">Glycosyltransferase</keyword>
<keyword evidence="3" id="KW-0808">Transferase</keyword>
<dbReference type="EC" id="2.4.-.-" evidence="3"/>
<name>A0ABT9EBF0_9PROT</name>
<dbReference type="SUPFAM" id="SSF53756">
    <property type="entry name" value="UDP-Glycosyltransferase/glycogen phosphorylase"/>
    <property type="match status" value="1"/>
</dbReference>
<comment type="caution">
    <text evidence="3">The sequence shown here is derived from an EMBL/GenBank/DDBJ whole genome shotgun (WGS) entry which is preliminary data.</text>
</comment>
<dbReference type="PANTHER" id="PTHR12526">
    <property type="entry name" value="GLYCOSYLTRANSFERASE"/>
    <property type="match status" value="1"/>
</dbReference>